<keyword evidence="8" id="KW-1185">Reference proteome</keyword>
<reference evidence="7 8" key="1">
    <citation type="submission" date="2016-07" db="EMBL/GenBank/DDBJ databases">
        <title>Pervasive Adenine N6-methylation of Active Genes in Fungi.</title>
        <authorList>
            <consortium name="DOE Joint Genome Institute"/>
            <person name="Mondo S.J."/>
            <person name="Dannebaum R.O."/>
            <person name="Kuo R.C."/>
            <person name="Labutti K."/>
            <person name="Haridas S."/>
            <person name="Kuo A."/>
            <person name="Salamov A."/>
            <person name="Ahrendt S.R."/>
            <person name="Lipzen A."/>
            <person name="Sullivan W."/>
            <person name="Andreopoulos W.B."/>
            <person name="Clum A."/>
            <person name="Lindquist E."/>
            <person name="Daum C."/>
            <person name="Ramamoorthy G.K."/>
            <person name="Gryganskyi A."/>
            <person name="Culley D."/>
            <person name="Magnuson J.K."/>
            <person name="James T.Y."/>
            <person name="O'Malley M.A."/>
            <person name="Stajich J.E."/>
            <person name="Spatafora J.W."/>
            <person name="Visel A."/>
            <person name="Grigoriev I.V."/>
        </authorList>
    </citation>
    <scope>NUCLEOTIDE SEQUENCE [LARGE SCALE GENOMIC DNA]</scope>
    <source>
        <strain evidence="7 8">CBS 115471</strain>
    </source>
</reference>
<name>A0A1Y2A2I0_9PLEO</name>
<organism evidence="7 8">
    <name type="scientific">Clohesyomyces aquaticus</name>
    <dbReference type="NCBI Taxonomy" id="1231657"/>
    <lineage>
        <taxon>Eukaryota</taxon>
        <taxon>Fungi</taxon>
        <taxon>Dikarya</taxon>
        <taxon>Ascomycota</taxon>
        <taxon>Pezizomycotina</taxon>
        <taxon>Dothideomycetes</taxon>
        <taxon>Pleosporomycetidae</taxon>
        <taxon>Pleosporales</taxon>
        <taxon>Lindgomycetaceae</taxon>
        <taxon>Clohesyomyces</taxon>
    </lineage>
</organism>
<dbReference type="Pfam" id="PF01734">
    <property type="entry name" value="Patatin"/>
    <property type="match status" value="1"/>
</dbReference>
<dbReference type="GO" id="GO:0016740">
    <property type="term" value="F:transferase activity"/>
    <property type="evidence" value="ECO:0007669"/>
    <property type="project" value="UniProtKB-KW"/>
</dbReference>
<dbReference type="GO" id="GO:0016020">
    <property type="term" value="C:membrane"/>
    <property type="evidence" value="ECO:0007669"/>
    <property type="project" value="TreeGrafter"/>
</dbReference>
<dbReference type="AlphaFoldDB" id="A0A1Y2A2I0"/>
<keyword evidence="3 4" id="KW-0443">Lipid metabolism</keyword>
<dbReference type="GO" id="GO:0046486">
    <property type="term" value="P:glycerolipid metabolic process"/>
    <property type="evidence" value="ECO:0007669"/>
    <property type="project" value="UniProtKB-ARBA"/>
</dbReference>
<keyword evidence="2 4" id="KW-0442">Lipid degradation</keyword>
<feature type="short sequence motif" description="GXSXG" evidence="4">
    <location>
        <begin position="145"/>
        <end position="149"/>
    </location>
</feature>
<dbReference type="InterPro" id="IPR002641">
    <property type="entry name" value="PNPLA_dom"/>
</dbReference>
<feature type="active site" description="Nucleophile" evidence="4">
    <location>
        <position position="147"/>
    </location>
</feature>
<dbReference type="OrthoDB" id="626167at2759"/>
<evidence type="ECO:0000313" key="8">
    <source>
        <dbReference type="Proteomes" id="UP000193144"/>
    </source>
</evidence>
<dbReference type="EMBL" id="MCFA01000016">
    <property type="protein sequence ID" value="ORY16706.1"/>
    <property type="molecule type" value="Genomic_DNA"/>
</dbReference>
<keyword evidence="7" id="KW-0808">Transferase</keyword>
<evidence type="ECO:0000256" key="5">
    <source>
        <dbReference type="SAM" id="MobiDB-lite"/>
    </source>
</evidence>
<feature type="region of interest" description="Disordered" evidence="5">
    <location>
        <begin position="63"/>
        <end position="130"/>
    </location>
</feature>
<protein>
    <submittedName>
        <fullName evidence="7">Acyl transferase/acyl hydrolase/lysophospholipase</fullName>
    </submittedName>
</protein>
<evidence type="ECO:0000256" key="1">
    <source>
        <dbReference type="ARBA" id="ARBA00022801"/>
    </source>
</evidence>
<dbReference type="PANTHER" id="PTHR24185">
    <property type="entry name" value="CALCIUM-INDEPENDENT PHOSPHOLIPASE A2-GAMMA"/>
    <property type="match status" value="1"/>
</dbReference>
<gene>
    <name evidence="7" type="ORF">BCR34DRAFT_597415</name>
</gene>
<proteinExistence type="predicted"/>
<evidence type="ECO:0000256" key="2">
    <source>
        <dbReference type="ARBA" id="ARBA00022963"/>
    </source>
</evidence>
<dbReference type="GO" id="GO:0019369">
    <property type="term" value="P:arachidonate metabolic process"/>
    <property type="evidence" value="ECO:0007669"/>
    <property type="project" value="TreeGrafter"/>
</dbReference>
<dbReference type="SUPFAM" id="SSF52151">
    <property type="entry name" value="FabD/lysophospholipase-like"/>
    <property type="match status" value="1"/>
</dbReference>
<dbReference type="Gene3D" id="3.40.1090.10">
    <property type="entry name" value="Cytosolic phospholipase A2 catalytic domain"/>
    <property type="match status" value="1"/>
</dbReference>
<dbReference type="GO" id="GO:0016042">
    <property type="term" value="P:lipid catabolic process"/>
    <property type="evidence" value="ECO:0007669"/>
    <property type="project" value="UniProtKB-UniRule"/>
</dbReference>
<dbReference type="PANTHER" id="PTHR24185:SF1">
    <property type="entry name" value="CALCIUM-INDEPENDENT PHOSPHOLIPASE A2-GAMMA"/>
    <property type="match status" value="1"/>
</dbReference>
<feature type="short sequence motif" description="DGA/G" evidence="4">
    <location>
        <begin position="302"/>
        <end position="304"/>
    </location>
</feature>
<accession>A0A1Y2A2I0</accession>
<sequence>MSDSISPVDHVEEGRVHRVDTVSNDPWKRSCVLTLDGGGIRGYASLWMLKILMDKVKEVEENHANGPHESSFCPRISETKGRGNGDAGASAEPTNMGARRKRTLTTLDKDGSQVRRERGASNSPDAPRPSTKGYLPCHYFDYIGGTSTGGLNAIMLGRLRMSVDDCIEKYPPLAQSVFGRRRPIVKYISTGTKYDEANLERAIKEIVKSRIPPDCLDNERYRRFHTYPSPGDLCKTIVVANETIDDATQPYLFCTYSSGDVDAEFRDHEIWQVARATSAADTFFHPIKLRRPTDNKEAEYSDGGLGNNNPVSVVLDEVLECQGTADIREACSVVLSIGTGQKPTKREKAKQTFAKTAVKYIFTSSQPGRTITKVLGRLKDISTDVEKDHKAMSRLCKSKGFDQYYRFTGGEDVGGLKMDKWKERRKLGKHPTPKFIENKVKAYMSHQEVQADLDKVARELVARRRARVLWDPSDGLWARFTYCTRIACPYGKEEYFGSPRELKEHIQEEHQDKISTIRDIDALVSGFYVAHPEFIGGPF</sequence>
<keyword evidence="1 4" id="KW-0378">Hydrolase</keyword>
<dbReference type="PROSITE" id="PS51635">
    <property type="entry name" value="PNPLA"/>
    <property type="match status" value="1"/>
</dbReference>
<dbReference type="InterPro" id="IPR016035">
    <property type="entry name" value="Acyl_Trfase/lysoPLipase"/>
</dbReference>
<feature type="short sequence motif" description="GXGXXG" evidence="4">
    <location>
        <begin position="37"/>
        <end position="42"/>
    </location>
</feature>
<evidence type="ECO:0000259" key="6">
    <source>
        <dbReference type="PROSITE" id="PS51635"/>
    </source>
</evidence>
<evidence type="ECO:0000256" key="4">
    <source>
        <dbReference type="PROSITE-ProRule" id="PRU01161"/>
    </source>
</evidence>
<comment type="caution">
    <text evidence="7">The sequence shown here is derived from an EMBL/GenBank/DDBJ whole genome shotgun (WGS) entry which is preliminary data.</text>
</comment>
<dbReference type="STRING" id="1231657.A0A1Y2A2I0"/>
<feature type="active site" description="Proton acceptor" evidence="4">
    <location>
        <position position="302"/>
    </location>
</feature>
<feature type="domain" description="PNPLA" evidence="6">
    <location>
        <begin position="33"/>
        <end position="315"/>
    </location>
</feature>
<evidence type="ECO:0000256" key="3">
    <source>
        <dbReference type="ARBA" id="ARBA00023098"/>
    </source>
</evidence>
<dbReference type="Proteomes" id="UP000193144">
    <property type="component" value="Unassembled WGS sequence"/>
</dbReference>
<evidence type="ECO:0000313" key="7">
    <source>
        <dbReference type="EMBL" id="ORY16706.1"/>
    </source>
</evidence>
<dbReference type="GO" id="GO:0047499">
    <property type="term" value="F:calcium-independent phospholipase A2 activity"/>
    <property type="evidence" value="ECO:0007669"/>
    <property type="project" value="TreeGrafter"/>
</dbReference>
<feature type="compositionally biased region" description="Basic and acidic residues" evidence="5">
    <location>
        <begin position="107"/>
        <end position="119"/>
    </location>
</feature>